<dbReference type="EMBL" id="GBHO01015108">
    <property type="protein sequence ID" value="JAG28496.1"/>
    <property type="molecule type" value="Transcribed_RNA"/>
</dbReference>
<feature type="non-terminal residue" evidence="2">
    <location>
        <position position="128"/>
    </location>
</feature>
<dbReference type="AlphaFoldDB" id="A0A0A9YA56"/>
<evidence type="ECO:0000256" key="1">
    <source>
        <dbReference type="SAM" id="MobiDB-lite"/>
    </source>
</evidence>
<organism evidence="2">
    <name type="scientific">Lygus hesperus</name>
    <name type="common">Western plant bug</name>
    <dbReference type="NCBI Taxonomy" id="30085"/>
    <lineage>
        <taxon>Eukaryota</taxon>
        <taxon>Metazoa</taxon>
        <taxon>Ecdysozoa</taxon>
        <taxon>Arthropoda</taxon>
        <taxon>Hexapoda</taxon>
        <taxon>Insecta</taxon>
        <taxon>Pterygota</taxon>
        <taxon>Neoptera</taxon>
        <taxon>Paraneoptera</taxon>
        <taxon>Hemiptera</taxon>
        <taxon>Heteroptera</taxon>
        <taxon>Panheteroptera</taxon>
        <taxon>Cimicomorpha</taxon>
        <taxon>Miridae</taxon>
        <taxon>Mirini</taxon>
        <taxon>Lygus</taxon>
    </lineage>
</organism>
<proteinExistence type="predicted"/>
<reference evidence="2" key="1">
    <citation type="journal article" date="2014" name="PLoS ONE">
        <title>Transcriptome-Based Identification of ABC Transporters in the Western Tarnished Plant Bug Lygus hesperus.</title>
        <authorList>
            <person name="Hull J.J."/>
            <person name="Chaney K."/>
            <person name="Geib S.M."/>
            <person name="Fabrick J.A."/>
            <person name="Brent C.S."/>
            <person name="Walsh D."/>
            <person name="Lavine L.C."/>
        </authorList>
    </citation>
    <scope>NUCLEOTIDE SEQUENCE</scope>
</reference>
<gene>
    <name evidence="2" type="primary">1a_6</name>
    <name evidence="2" type="ORF">CM83_9110</name>
</gene>
<evidence type="ECO:0000313" key="2">
    <source>
        <dbReference type="EMBL" id="JAG28496.1"/>
    </source>
</evidence>
<accession>A0A0A9YA56</accession>
<feature type="non-terminal residue" evidence="2">
    <location>
        <position position="1"/>
    </location>
</feature>
<feature type="region of interest" description="Disordered" evidence="1">
    <location>
        <begin position="86"/>
        <end position="116"/>
    </location>
</feature>
<sequence>TKAGVTIPDHALALIMLRGLPMYRYEGLVLRLARDDEKLSSILVESRLTEEDMRIKRDTVLKKLICEDTKSKKHPLDSNIRTAAQNVKTDQDENKIRRVQSQKEETKNSCRNPNDDRVPLGQKICRSC</sequence>
<protein>
    <submittedName>
        <fullName evidence="2">Replicase polyprotein 1a</fullName>
    </submittedName>
</protein>
<name>A0A0A9YA56_LYGHE</name>
<reference evidence="2" key="2">
    <citation type="submission" date="2014-07" db="EMBL/GenBank/DDBJ databases">
        <authorList>
            <person name="Hull J."/>
        </authorList>
    </citation>
    <scope>NUCLEOTIDE SEQUENCE</scope>
</reference>
<feature type="compositionally biased region" description="Basic and acidic residues" evidence="1">
    <location>
        <begin position="89"/>
        <end position="116"/>
    </location>
</feature>